<protein>
    <submittedName>
        <fullName evidence="2">Uncharacterized protein</fullName>
    </submittedName>
</protein>
<sequence>MAPAFLSGKRRILLLPVIILLFVVTLLTLDESLKPGRFSTVAPTKPASTTDAATPRPRVSTFHYLVPASSPNIKLCYNVVSAAVNRYPAPLLLGWKGEGEMDAAETHLAKLRAIQIYLQDLGPEEDDDLVLIVDGYDIILQLPVEIMIERYFTIQRDSDAHLAERFQMPVGELHEKGLRNTIFWGPDKICWPVEWQKPRCWAVPASHMANDTFGPDQNRAGMVSNDPKWLNSGTVIGPVGDMRRYINVTMAEIARTYNAQFENSESDQYYLANVWGRQEYHRSRLALALREANSDNSNDTAAERAWLEASKEHELPDPVVVEGEPTEFHVAIEYESALFQTKAGYDRFFGYMTFDQPGYTARMEVDMFDQGASFVPYSISMPAAVYAALTRVYEAAVKPSSSGRSASSAQHRGGDAGAGAAVAASSAAAAAATASATIPSRSRLPASEWIRSVNLGVNYVTRHVYALWHCTGGKESIDDEYKALWFYPFVASLLRANALASRAGDDLTTAEMDGRAWLPRLQYPEGNSLPGAEYGGAFTDFKGEEFLSFGQLCGEWQETLFSGEMGPPASAAKAEETAKPE</sequence>
<dbReference type="VEuPathDB" id="FungiDB:A9K55_008440"/>
<evidence type="ECO:0000256" key="1">
    <source>
        <dbReference type="SAM" id="Phobius"/>
    </source>
</evidence>
<keyword evidence="1" id="KW-1133">Transmembrane helix</keyword>
<name>A0A2H4SJB7_CORMI</name>
<dbReference type="AlphaFoldDB" id="A0A2H4SJB7"/>
<dbReference type="EMBL" id="CP023324">
    <property type="protein sequence ID" value="ATY63180.1"/>
    <property type="molecule type" value="Genomic_DNA"/>
</dbReference>
<dbReference type="VEuPathDB" id="FungiDB:CCM_01039"/>
<organism evidence="2 3">
    <name type="scientific">Cordyceps militaris</name>
    <name type="common">Caterpillar fungus</name>
    <name type="synonym">Clavaria militaris</name>
    <dbReference type="NCBI Taxonomy" id="73501"/>
    <lineage>
        <taxon>Eukaryota</taxon>
        <taxon>Fungi</taxon>
        <taxon>Dikarya</taxon>
        <taxon>Ascomycota</taxon>
        <taxon>Pezizomycotina</taxon>
        <taxon>Sordariomycetes</taxon>
        <taxon>Hypocreomycetidae</taxon>
        <taxon>Hypocreales</taxon>
        <taxon>Cordycipitaceae</taxon>
        <taxon>Cordyceps</taxon>
    </lineage>
</organism>
<keyword evidence="1" id="KW-0812">Transmembrane</keyword>
<dbReference type="Proteomes" id="UP000323067">
    <property type="component" value="Chromosome vii"/>
</dbReference>
<dbReference type="PANTHER" id="PTHR36587:SF2">
    <property type="entry name" value="EXPRESSION SITE-ASSOCIATED GENE 3 (ESAG3)-LIKE PROTEIN"/>
    <property type="match status" value="1"/>
</dbReference>
<dbReference type="CDD" id="cd22997">
    <property type="entry name" value="GT_LH"/>
    <property type="match status" value="1"/>
</dbReference>
<evidence type="ECO:0000313" key="2">
    <source>
        <dbReference type="EMBL" id="ATY63180.1"/>
    </source>
</evidence>
<accession>A0A2H4SJB7</accession>
<feature type="transmembrane region" description="Helical" evidence="1">
    <location>
        <begin position="12"/>
        <end position="29"/>
    </location>
</feature>
<proteinExistence type="predicted"/>
<reference evidence="2 3" key="1">
    <citation type="journal article" date="2017" name="BMC Genomics">
        <title>Chromosome level assembly and secondary metabolite potential of the parasitic fungus Cordyceps militaris.</title>
        <authorList>
            <person name="Kramer G.J."/>
            <person name="Nodwell J.R."/>
        </authorList>
    </citation>
    <scope>NUCLEOTIDE SEQUENCE [LARGE SCALE GENOMIC DNA]</scope>
    <source>
        <strain evidence="2 3">ATCC 34164</strain>
    </source>
</reference>
<keyword evidence="1" id="KW-0472">Membrane</keyword>
<evidence type="ECO:0000313" key="3">
    <source>
        <dbReference type="Proteomes" id="UP000323067"/>
    </source>
</evidence>
<dbReference type="PANTHER" id="PTHR36587">
    <property type="entry name" value="EXPRESSION SITE-ASSOCIATED GENE 3 (ESAG3)-LIKE PROTEIN"/>
    <property type="match status" value="1"/>
</dbReference>
<gene>
    <name evidence="2" type="ORF">A9K55_008440</name>
</gene>
<dbReference type="OrthoDB" id="422736at2759"/>